<dbReference type="AlphaFoldDB" id="A0A1P8WP56"/>
<proteinExistence type="predicted"/>
<accession>A0A1P8WP56</accession>
<dbReference type="InterPro" id="IPR027417">
    <property type="entry name" value="P-loop_NTPase"/>
</dbReference>
<organism evidence="1 2">
    <name type="scientific">Fuerstiella marisgermanici</name>
    <dbReference type="NCBI Taxonomy" id="1891926"/>
    <lineage>
        <taxon>Bacteria</taxon>
        <taxon>Pseudomonadati</taxon>
        <taxon>Planctomycetota</taxon>
        <taxon>Planctomycetia</taxon>
        <taxon>Planctomycetales</taxon>
        <taxon>Planctomycetaceae</taxon>
        <taxon>Fuerstiella</taxon>
    </lineage>
</organism>
<keyword evidence="2" id="KW-1185">Reference proteome</keyword>
<dbReference type="SUPFAM" id="SSF52540">
    <property type="entry name" value="P-loop containing nucleoside triphosphate hydrolases"/>
    <property type="match status" value="1"/>
</dbReference>
<name>A0A1P8WP56_9PLAN</name>
<evidence type="ECO:0000313" key="2">
    <source>
        <dbReference type="Proteomes" id="UP000187735"/>
    </source>
</evidence>
<dbReference type="KEGG" id="fmr:Fuma_05499"/>
<dbReference type="Proteomes" id="UP000187735">
    <property type="component" value="Chromosome"/>
</dbReference>
<gene>
    <name evidence="1" type="ORF">Fuma_05499</name>
</gene>
<dbReference type="STRING" id="1891926.Fuma_05499"/>
<sequence>MSPVTALWKHWASGSLQPIELTAVRKTVLSESGLLSQITCPHCWHRFEPAETLWASAHPRLYGDARLGPDVQRRFLPTRFDAGGNAIDSQGSFCSEVCCPKCHLVIPRTMFELRCIFYSILGSPGSGKSHMLATTTWQMRQAMGQRFKLSISDADPDSNRQLNESEERLFFNEHPDKLAWIPKTEKEGELYQPVQFGDETIWYPRPFVFVVQPLADHPQTEQRDEISRAICLYDNAGEHFLPGGESSISPATQHLNISRGLLFLFDPTQHARFREACKADSSDPQIQGTGRSHRQDQILHEAANRIRTHSGLAQQQKYGKPLIVVITKMDAWAPTLWPEWTELEDPIRDSKQGIAGLDNTLIEEVSHKLRTIMAKLAPEFVNAAEGFAEKVTYIPVSALGHAPEEDPETGMLGVRPQAVTPVWAEVPLLYLLNQTSTGLIPSVRRSAV</sequence>
<reference evidence="1 2" key="1">
    <citation type="journal article" date="2016" name="Front. Microbiol.">
        <title>Fuerstia marisgermanicae gen. nov., sp. nov., an Unusual Member of the Phylum Planctomycetes from the German Wadden Sea.</title>
        <authorList>
            <person name="Kohn T."/>
            <person name="Heuer A."/>
            <person name="Jogler M."/>
            <person name="Vollmers J."/>
            <person name="Boedeker C."/>
            <person name="Bunk B."/>
            <person name="Rast P."/>
            <person name="Borchert D."/>
            <person name="Glockner I."/>
            <person name="Freese H.M."/>
            <person name="Klenk H.P."/>
            <person name="Overmann J."/>
            <person name="Kaster A.K."/>
            <person name="Rohde M."/>
            <person name="Wiegand S."/>
            <person name="Jogler C."/>
        </authorList>
    </citation>
    <scope>NUCLEOTIDE SEQUENCE [LARGE SCALE GENOMIC DNA]</scope>
    <source>
        <strain evidence="1 2">NH11</strain>
    </source>
</reference>
<protein>
    <submittedName>
        <fullName evidence="1">Uncharacterized protein</fullName>
    </submittedName>
</protein>
<dbReference type="EMBL" id="CP017641">
    <property type="protein sequence ID" value="APZ95837.1"/>
    <property type="molecule type" value="Genomic_DNA"/>
</dbReference>
<evidence type="ECO:0000313" key="1">
    <source>
        <dbReference type="EMBL" id="APZ95837.1"/>
    </source>
</evidence>